<evidence type="ECO:0000313" key="2">
    <source>
        <dbReference type="EMBL" id="KAF4947525.1"/>
    </source>
</evidence>
<protein>
    <submittedName>
        <fullName evidence="2">Uncharacterized protein</fullName>
    </submittedName>
</protein>
<feature type="compositionally biased region" description="Gly residues" evidence="1">
    <location>
        <begin position="141"/>
        <end position="150"/>
    </location>
</feature>
<name>A0A8H4WRS1_9HYPO</name>
<sequence>MPTFPVITVCTVGQLGFWKSALEEVKEIYPPLRADAPRRSPTYLPPPLPVKQKMDEIFRFKWAVDQSIVFLREHATNHEELMVLRVIEWLARAQSNDTGRIQRAIWTLDPERFHREIRDGHARVGNGQAVQGPDGSSNAGGNAGGNVGGN</sequence>
<dbReference type="Proteomes" id="UP000604273">
    <property type="component" value="Unassembled WGS sequence"/>
</dbReference>
<accession>A0A8H4WRS1</accession>
<reference evidence="2" key="1">
    <citation type="journal article" date="2020" name="BMC Genomics">
        <title>Correction to: Identification and distribution of gene clusters required for synthesis of sphingolipid metabolism inhibitors in diverse species of the filamentous fungus Fusarium.</title>
        <authorList>
            <person name="Kim H.S."/>
            <person name="Lohmar J.M."/>
            <person name="Busman M."/>
            <person name="Brown D.W."/>
            <person name="Naumann T.A."/>
            <person name="Divon H.H."/>
            <person name="Lysoe E."/>
            <person name="Uhlig S."/>
            <person name="Proctor R.H."/>
        </authorList>
    </citation>
    <scope>NUCLEOTIDE SEQUENCE</scope>
    <source>
        <strain evidence="2">NRRL 45417</strain>
    </source>
</reference>
<dbReference type="EMBL" id="JABFAI010000286">
    <property type="protein sequence ID" value="KAF4947525.1"/>
    <property type="molecule type" value="Genomic_DNA"/>
</dbReference>
<organism evidence="2 3">
    <name type="scientific">Fusarium gaditjirri</name>
    <dbReference type="NCBI Taxonomy" id="282569"/>
    <lineage>
        <taxon>Eukaryota</taxon>
        <taxon>Fungi</taxon>
        <taxon>Dikarya</taxon>
        <taxon>Ascomycota</taxon>
        <taxon>Pezizomycotina</taxon>
        <taxon>Sordariomycetes</taxon>
        <taxon>Hypocreomycetidae</taxon>
        <taxon>Hypocreales</taxon>
        <taxon>Nectriaceae</taxon>
        <taxon>Fusarium</taxon>
        <taxon>Fusarium nisikadoi species complex</taxon>
    </lineage>
</organism>
<gene>
    <name evidence="2" type="ORF">FGADI_10370</name>
</gene>
<proteinExistence type="predicted"/>
<reference evidence="2" key="2">
    <citation type="submission" date="2020-05" db="EMBL/GenBank/DDBJ databases">
        <authorList>
            <person name="Kim H.-S."/>
            <person name="Proctor R.H."/>
            <person name="Brown D.W."/>
        </authorList>
    </citation>
    <scope>NUCLEOTIDE SEQUENCE</scope>
    <source>
        <strain evidence="2">NRRL 45417</strain>
    </source>
</reference>
<keyword evidence="3" id="KW-1185">Reference proteome</keyword>
<dbReference type="OrthoDB" id="5089136at2759"/>
<evidence type="ECO:0000313" key="3">
    <source>
        <dbReference type="Proteomes" id="UP000604273"/>
    </source>
</evidence>
<feature type="region of interest" description="Disordered" evidence="1">
    <location>
        <begin position="124"/>
        <end position="150"/>
    </location>
</feature>
<comment type="caution">
    <text evidence="2">The sequence shown here is derived from an EMBL/GenBank/DDBJ whole genome shotgun (WGS) entry which is preliminary data.</text>
</comment>
<dbReference type="AlphaFoldDB" id="A0A8H4WRS1"/>
<evidence type="ECO:0000256" key="1">
    <source>
        <dbReference type="SAM" id="MobiDB-lite"/>
    </source>
</evidence>